<evidence type="ECO:0000313" key="1">
    <source>
        <dbReference type="EMBL" id="GFQ87118.1"/>
    </source>
</evidence>
<comment type="caution">
    <text evidence="1">The sequence shown here is derived from an EMBL/GenBank/DDBJ whole genome shotgun (WGS) entry which is preliminary data.</text>
</comment>
<dbReference type="EMBL" id="BMAO01033115">
    <property type="protein sequence ID" value="GFQ87118.1"/>
    <property type="molecule type" value="Genomic_DNA"/>
</dbReference>
<protein>
    <submittedName>
        <fullName evidence="1">Uncharacterized protein</fullName>
    </submittedName>
</protein>
<evidence type="ECO:0000313" key="2">
    <source>
        <dbReference type="Proteomes" id="UP000887116"/>
    </source>
</evidence>
<organism evidence="1 2">
    <name type="scientific">Trichonephila clavata</name>
    <name type="common">Joro spider</name>
    <name type="synonym">Nephila clavata</name>
    <dbReference type="NCBI Taxonomy" id="2740835"/>
    <lineage>
        <taxon>Eukaryota</taxon>
        <taxon>Metazoa</taxon>
        <taxon>Ecdysozoa</taxon>
        <taxon>Arthropoda</taxon>
        <taxon>Chelicerata</taxon>
        <taxon>Arachnida</taxon>
        <taxon>Araneae</taxon>
        <taxon>Araneomorphae</taxon>
        <taxon>Entelegynae</taxon>
        <taxon>Araneoidea</taxon>
        <taxon>Nephilidae</taxon>
        <taxon>Trichonephila</taxon>
    </lineage>
</organism>
<gene>
    <name evidence="1" type="ORF">TNCT_599571</name>
</gene>
<sequence>MRSLVRHPPPLFPSLHFPPTRDGVIPGKFISGGWFFVFWGERVFAECVYPLSDKALRRLLPELTIGEGFAFSRERTGFFLFFSLRVYVIRCYWMTRAEGNRKIEWSNMDGIAYKDLGCNDDVDNIEMSMHRNYFNSNC</sequence>
<dbReference type="Proteomes" id="UP000887116">
    <property type="component" value="Unassembled WGS sequence"/>
</dbReference>
<accession>A0A8X6GPX9</accession>
<keyword evidence="2" id="KW-1185">Reference proteome</keyword>
<dbReference type="AlphaFoldDB" id="A0A8X6GPX9"/>
<reference evidence="1" key="1">
    <citation type="submission" date="2020-07" db="EMBL/GenBank/DDBJ databases">
        <title>Multicomponent nature underlies the extraordinary mechanical properties of spider dragline silk.</title>
        <authorList>
            <person name="Kono N."/>
            <person name="Nakamura H."/>
            <person name="Mori M."/>
            <person name="Yoshida Y."/>
            <person name="Ohtoshi R."/>
            <person name="Malay A.D."/>
            <person name="Moran D.A.P."/>
            <person name="Tomita M."/>
            <person name="Numata K."/>
            <person name="Arakawa K."/>
        </authorList>
    </citation>
    <scope>NUCLEOTIDE SEQUENCE</scope>
</reference>
<name>A0A8X6GPX9_TRICU</name>
<proteinExistence type="predicted"/>